<dbReference type="InterPro" id="IPR022742">
    <property type="entry name" value="Hydrolase_4"/>
</dbReference>
<dbReference type="SUPFAM" id="SSF53474">
    <property type="entry name" value="alpha/beta-Hydrolases"/>
    <property type="match status" value="1"/>
</dbReference>
<reference evidence="7" key="1">
    <citation type="submission" date="2022-07" db="EMBL/GenBank/DDBJ databases">
        <title>Genome sequencing of Photobacterium atrarenae GJH2-4.</title>
        <authorList>
            <person name="Park S.-J."/>
        </authorList>
    </citation>
    <scope>NUCLEOTIDE SEQUENCE</scope>
    <source>
        <strain evidence="7">GJH2-4</strain>
    </source>
</reference>
<evidence type="ECO:0000256" key="2">
    <source>
        <dbReference type="ARBA" id="ARBA00022963"/>
    </source>
</evidence>
<protein>
    <submittedName>
        <fullName evidence="7">Alpha/beta hydrolase</fullName>
    </submittedName>
</protein>
<dbReference type="GO" id="GO:0016787">
    <property type="term" value="F:hydrolase activity"/>
    <property type="evidence" value="ECO:0007669"/>
    <property type="project" value="UniProtKB-KW"/>
</dbReference>
<dbReference type="InterPro" id="IPR016986">
    <property type="entry name" value="UCP031982_abhydr"/>
</dbReference>
<evidence type="ECO:0000256" key="4">
    <source>
        <dbReference type="SAM" id="MobiDB-lite"/>
    </source>
</evidence>
<evidence type="ECO:0000256" key="3">
    <source>
        <dbReference type="ARBA" id="ARBA00023098"/>
    </source>
</evidence>
<dbReference type="EMBL" id="CP101508">
    <property type="protein sequence ID" value="UTV27413.1"/>
    <property type="molecule type" value="Genomic_DNA"/>
</dbReference>
<keyword evidence="1 7" id="KW-0378">Hydrolase</keyword>
<evidence type="ECO:0000256" key="1">
    <source>
        <dbReference type="ARBA" id="ARBA00022801"/>
    </source>
</evidence>
<evidence type="ECO:0000259" key="6">
    <source>
        <dbReference type="Pfam" id="PF12146"/>
    </source>
</evidence>
<gene>
    <name evidence="7" type="ORF">NNL38_13980</name>
</gene>
<dbReference type="RefSeq" id="WP_255388628.1">
    <property type="nucleotide sequence ID" value="NZ_CP101508.1"/>
</dbReference>
<organism evidence="7 8">
    <name type="scientific">Photobacterium atrarenae</name>
    <dbReference type="NCBI Taxonomy" id="865757"/>
    <lineage>
        <taxon>Bacteria</taxon>
        <taxon>Pseudomonadati</taxon>
        <taxon>Pseudomonadota</taxon>
        <taxon>Gammaproteobacteria</taxon>
        <taxon>Vibrionales</taxon>
        <taxon>Vibrionaceae</taxon>
        <taxon>Photobacterium</taxon>
    </lineage>
</organism>
<feature type="region of interest" description="Disordered" evidence="4">
    <location>
        <begin position="22"/>
        <end position="41"/>
    </location>
</feature>
<feature type="signal peptide" evidence="5">
    <location>
        <begin position="1"/>
        <end position="20"/>
    </location>
</feature>
<feature type="chain" id="PRO_5047233532" evidence="5">
    <location>
        <begin position="21"/>
        <end position="365"/>
    </location>
</feature>
<evidence type="ECO:0000256" key="5">
    <source>
        <dbReference type="SAM" id="SignalP"/>
    </source>
</evidence>
<keyword evidence="5" id="KW-0732">Signal</keyword>
<dbReference type="PIRSF" id="PIRSF031982">
    <property type="entry name" value="UCP031982_abhydr"/>
    <property type="match status" value="1"/>
</dbReference>
<keyword evidence="3" id="KW-0443">Lipid metabolism</keyword>
<dbReference type="Pfam" id="PF12146">
    <property type="entry name" value="Hydrolase_4"/>
    <property type="match status" value="1"/>
</dbReference>
<dbReference type="InterPro" id="IPR029058">
    <property type="entry name" value="AB_hydrolase_fold"/>
</dbReference>
<keyword evidence="8" id="KW-1185">Reference proteome</keyword>
<keyword evidence="2" id="KW-0442">Lipid degradation</keyword>
<name>A0ABY5GDT3_9GAMM</name>
<dbReference type="PANTHER" id="PTHR10272">
    <property type="entry name" value="PLATELET-ACTIVATING FACTOR ACETYLHYDROLASE"/>
    <property type="match status" value="1"/>
</dbReference>
<sequence length="365" mass="39727">MKQLWITLLALLLISNPAAASNDAPAVDHAQTPETREATENDIGFRQIRLQDAQTQRPLTVSLWYPAQPHSGQPVKLGDNPAFHGIPVLKEARLSAPEPLPLILMSHGYRGHWRNLNWLAATLARHGYLVAAPDHPGTTTFDTDPAQAAQWWQRPRDLSRTLDWLLVSPAYRSHIDPRRIGALGHSQGGWTVISLAGGQVSSTHLARQCREPGLSNGCSLVRELGLAQDSDSLGRSRNLGLHDPRITAIISLDLGLANSFTPQSLRAITVPTLILAAGVNNHNLPQALESGYLAKHLDPRLTDYQVLANATHATFMGRCKLGGKAIVEEEAPGEGKVCDSVPGTTRAIEHQAIARHVTDFLARHL</sequence>
<feature type="domain" description="Serine aminopeptidase S33" evidence="6">
    <location>
        <begin position="99"/>
        <end position="196"/>
    </location>
</feature>
<dbReference type="PANTHER" id="PTHR10272:SF0">
    <property type="entry name" value="PLATELET-ACTIVATING FACTOR ACETYLHYDROLASE"/>
    <property type="match status" value="1"/>
</dbReference>
<evidence type="ECO:0000313" key="7">
    <source>
        <dbReference type="EMBL" id="UTV27413.1"/>
    </source>
</evidence>
<accession>A0ABY5GDT3</accession>
<dbReference type="Gene3D" id="3.40.50.1820">
    <property type="entry name" value="alpha/beta hydrolase"/>
    <property type="match status" value="1"/>
</dbReference>
<proteinExistence type="predicted"/>
<dbReference type="Proteomes" id="UP001057998">
    <property type="component" value="Chromosome 1"/>
</dbReference>
<evidence type="ECO:0000313" key="8">
    <source>
        <dbReference type="Proteomes" id="UP001057998"/>
    </source>
</evidence>